<dbReference type="eggNOG" id="COG4102">
    <property type="taxonomic scope" value="Bacteria"/>
</dbReference>
<dbReference type="InterPro" id="IPR010869">
    <property type="entry name" value="DUF1501"/>
</dbReference>
<name>H5U7F7_9ACTN</name>
<sequence length="200" mass="20677">MGQQQVCESYVAGQKAAQQFSSIRSSSGSGSTRAAGGRPGAHGGALAAQLDAVSRCIKAGVPTRVYSVSVGGFDTHADERETQERLLGEVDSALSAFCKDMATDPRGKDVVTMAYSEFGRRVRANASEGTDHGTAGPVFIAGAPVRGGFYGDEPSLTDLDNGDLKATTDFRDIYAELLGVGLGSDPTPAVGTGRRPVGFL</sequence>
<gene>
    <name evidence="2" type="ORF">GOSPT_142_00260</name>
</gene>
<comment type="caution">
    <text evidence="2">The sequence shown here is derived from an EMBL/GenBank/DDBJ whole genome shotgun (WGS) entry which is preliminary data.</text>
</comment>
<evidence type="ECO:0008006" key="4">
    <source>
        <dbReference type="Google" id="ProtNLM"/>
    </source>
</evidence>
<evidence type="ECO:0000313" key="2">
    <source>
        <dbReference type="EMBL" id="GAB41665.1"/>
    </source>
</evidence>
<accession>H5U7F7</accession>
<dbReference type="PANTHER" id="PTHR43737:SF1">
    <property type="entry name" value="DUF1501 DOMAIN-CONTAINING PROTEIN"/>
    <property type="match status" value="1"/>
</dbReference>
<dbReference type="Proteomes" id="UP000005845">
    <property type="component" value="Unassembled WGS sequence"/>
</dbReference>
<dbReference type="PANTHER" id="PTHR43737">
    <property type="entry name" value="BLL7424 PROTEIN"/>
    <property type="match status" value="1"/>
</dbReference>
<proteinExistence type="predicted"/>
<organism evidence="2 3">
    <name type="scientific">Gordonia sputi NBRC 100414</name>
    <dbReference type="NCBI Taxonomy" id="1089453"/>
    <lineage>
        <taxon>Bacteria</taxon>
        <taxon>Bacillati</taxon>
        <taxon>Actinomycetota</taxon>
        <taxon>Actinomycetes</taxon>
        <taxon>Mycobacteriales</taxon>
        <taxon>Gordoniaceae</taxon>
        <taxon>Gordonia</taxon>
    </lineage>
</organism>
<keyword evidence="3" id="KW-1185">Reference proteome</keyword>
<evidence type="ECO:0000256" key="1">
    <source>
        <dbReference type="SAM" id="MobiDB-lite"/>
    </source>
</evidence>
<dbReference type="AlphaFoldDB" id="H5U7F7"/>
<protein>
    <recommendedName>
        <fullName evidence="4">DUF1501 domain-containing protein</fullName>
    </recommendedName>
</protein>
<dbReference type="EMBL" id="BAFC01000140">
    <property type="protein sequence ID" value="GAB41665.1"/>
    <property type="molecule type" value="Genomic_DNA"/>
</dbReference>
<reference evidence="2 3" key="1">
    <citation type="submission" date="2012-02" db="EMBL/GenBank/DDBJ databases">
        <title>Whole genome shotgun sequence of Gordonia sputi NBRC 100414.</title>
        <authorList>
            <person name="Yoshida I."/>
            <person name="Hosoyama A."/>
            <person name="Tsuchikane K."/>
            <person name="Katsumata H."/>
            <person name="Yamazaki S."/>
            <person name="Fujita N."/>
        </authorList>
    </citation>
    <scope>NUCLEOTIDE SEQUENCE [LARGE SCALE GENOMIC DNA]</scope>
    <source>
        <strain evidence="2 3">NBRC 100414</strain>
    </source>
</reference>
<evidence type="ECO:0000313" key="3">
    <source>
        <dbReference type="Proteomes" id="UP000005845"/>
    </source>
</evidence>
<feature type="region of interest" description="Disordered" evidence="1">
    <location>
        <begin position="21"/>
        <end position="44"/>
    </location>
</feature>
<dbReference type="Pfam" id="PF07394">
    <property type="entry name" value="DUF1501"/>
    <property type="match status" value="1"/>
</dbReference>
<feature type="compositionally biased region" description="Low complexity" evidence="1">
    <location>
        <begin position="21"/>
        <end position="36"/>
    </location>
</feature>